<evidence type="ECO:0000313" key="2">
    <source>
        <dbReference type="Proteomes" id="UP000534207"/>
    </source>
</evidence>
<organism evidence="1 2">
    <name type="scientific">Marine Group I thaumarchaeote</name>
    <dbReference type="NCBI Taxonomy" id="2511932"/>
    <lineage>
        <taxon>Archaea</taxon>
        <taxon>Nitrososphaerota</taxon>
        <taxon>Marine Group I</taxon>
    </lineage>
</organism>
<proteinExistence type="predicted"/>
<gene>
    <name evidence="1" type="ORF">HX827_05630</name>
</gene>
<reference evidence="1 2" key="1">
    <citation type="journal article" date="2019" name="Environ. Microbiol.">
        <title>Genomics insights into ecotype formation of ammonia-oxidizing archaea in the deep ocean.</title>
        <authorList>
            <person name="Wang Y."/>
            <person name="Huang J.M."/>
            <person name="Cui G.J."/>
            <person name="Nunoura T."/>
            <person name="Takaki Y."/>
            <person name="Li W.L."/>
            <person name="Li J."/>
            <person name="Gao Z.M."/>
            <person name="Takai K."/>
            <person name="Zhang A.Q."/>
            <person name="Stepanauskas R."/>
        </authorList>
    </citation>
    <scope>NUCLEOTIDE SEQUENCE [LARGE SCALE GENOMIC DNA]</scope>
    <source>
        <strain evidence="1 2">G13</strain>
    </source>
</reference>
<accession>A0A7K4NV89</accession>
<evidence type="ECO:0008006" key="3">
    <source>
        <dbReference type="Google" id="ProtNLM"/>
    </source>
</evidence>
<evidence type="ECO:0000313" key="1">
    <source>
        <dbReference type="EMBL" id="NWK06791.1"/>
    </source>
</evidence>
<protein>
    <recommendedName>
        <fullName evidence="3">DUF393 domain-containing protein</fullName>
    </recommendedName>
</protein>
<dbReference type="AlphaFoldDB" id="A0A7K4NV89"/>
<dbReference type="EMBL" id="JACASW010000020">
    <property type="protein sequence ID" value="NWK06791.1"/>
    <property type="molecule type" value="Genomic_DNA"/>
</dbReference>
<sequence>MDLKEMTPLVIYDNECYLCVQFAKFVNFLAKGRLRFVGHYTDFGKKIRDNTLDSNALEMFWFIDSNTAYGGRAALGPLFSAIVNVSKKKIQNKIAENSCELGCKNPSAVFFRSASLLTNSKKIKISEQN</sequence>
<dbReference type="Proteomes" id="UP000534207">
    <property type="component" value="Unassembled WGS sequence"/>
</dbReference>
<name>A0A7K4NV89_9ARCH</name>
<comment type="caution">
    <text evidence="1">The sequence shown here is derived from an EMBL/GenBank/DDBJ whole genome shotgun (WGS) entry which is preliminary data.</text>
</comment>